<dbReference type="InterPro" id="IPR037997">
    <property type="entry name" value="Dgk1-like"/>
</dbReference>
<dbReference type="GO" id="GO:0101026">
    <property type="term" value="P:mitotic nuclear membrane biogenesis"/>
    <property type="evidence" value="ECO:0007669"/>
    <property type="project" value="EnsemblFungi"/>
</dbReference>
<keyword evidence="2" id="KW-0418">Kinase</keyword>
<proteinExistence type="predicted"/>
<reference evidence="2 3" key="1">
    <citation type="submission" date="2016-03" db="EMBL/GenBank/DDBJ databases">
        <title>Choanephora cucurbitarum.</title>
        <authorList>
            <person name="Min B."/>
            <person name="Park H."/>
            <person name="Park J.-H."/>
            <person name="Shin H.-D."/>
            <person name="Choi I.-G."/>
        </authorList>
    </citation>
    <scope>NUCLEOTIDE SEQUENCE [LARGE SCALE GENOMIC DNA]</scope>
    <source>
        <strain evidence="2 3">KUS-F28377</strain>
    </source>
</reference>
<dbReference type="GO" id="GO:0006654">
    <property type="term" value="P:phosphatidic acid biosynthetic process"/>
    <property type="evidence" value="ECO:0007669"/>
    <property type="project" value="EnsemblFungi"/>
</dbReference>
<organism evidence="2 3">
    <name type="scientific">Choanephora cucurbitarum</name>
    <dbReference type="NCBI Taxonomy" id="101091"/>
    <lineage>
        <taxon>Eukaryota</taxon>
        <taxon>Fungi</taxon>
        <taxon>Fungi incertae sedis</taxon>
        <taxon>Mucoromycota</taxon>
        <taxon>Mucoromycotina</taxon>
        <taxon>Mucoromycetes</taxon>
        <taxon>Mucorales</taxon>
        <taxon>Mucorineae</taxon>
        <taxon>Choanephoraceae</taxon>
        <taxon>Choanephoroideae</taxon>
        <taxon>Choanephora</taxon>
    </lineage>
</organism>
<keyword evidence="1" id="KW-0812">Transmembrane</keyword>
<dbReference type="GO" id="GO:0097038">
    <property type="term" value="C:perinuclear endoplasmic reticulum"/>
    <property type="evidence" value="ECO:0007669"/>
    <property type="project" value="EnsemblFungi"/>
</dbReference>
<accession>A0A1C7NRJ0</accession>
<dbReference type="PANTHER" id="PTHR31303:SF1">
    <property type="entry name" value="CTP-DEPENDENT DIACYLGLYCEROL KINASE 1"/>
    <property type="match status" value="1"/>
</dbReference>
<dbReference type="STRING" id="101091.A0A1C7NRJ0"/>
<dbReference type="EMBL" id="LUGH01000004">
    <property type="protein sequence ID" value="OBZ91731.1"/>
    <property type="molecule type" value="Genomic_DNA"/>
</dbReference>
<dbReference type="FunCoup" id="A0A1C7NRJ0">
    <property type="interactions" value="72"/>
</dbReference>
<comment type="caution">
    <text evidence="2">The sequence shown here is derived from an EMBL/GenBank/DDBJ whole genome shotgun (WGS) entry which is preliminary data.</text>
</comment>
<dbReference type="InParanoid" id="A0A1C7NRJ0"/>
<dbReference type="OrthoDB" id="5673at2759"/>
<sequence length="233" mass="26243">MTSTVQKKDTLLSLVPEKGSWEIPRKLFHYSIGFIVLYLFIDQREARDVYPFLSAFLAFVVSLEILRFNLDWFNRLYCSAVGIFMRPTEVQSRFNGVVYYLLGCIIVLYWFPLDIAALSIIYLSWTDPTASICGRLYGKYTWQYNGKSLAGTLGAVITGTLVTYAFYGPLVSYHQQLLSYHVGSWPLLSVSLYGGLVAGFSEGISNLFGLDDNLTIPVLSAILLLIPTQIKLN</sequence>
<gene>
    <name evidence="2" type="primary">DGK1</name>
    <name evidence="2" type="ORF">A0J61_00180</name>
</gene>
<evidence type="ECO:0000256" key="1">
    <source>
        <dbReference type="SAM" id="Phobius"/>
    </source>
</evidence>
<feature type="transmembrane region" description="Helical" evidence="1">
    <location>
        <begin position="49"/>
        <end position="66"/>
    </location>
</feature>
<feature type="transmembrane region" description="Helical" evidence="1">
    <location>
        <begin position="27"/>
        <end position="43"/>
    </location>
</feature>
<dbReference type="PANTHER" id="PTHR31303">
    <property type="entry name" value="CTP-DEPENDENT DIACYLGLYCEROL KINASE 1"/>
    <property type="match status" value="1"/>
</dbReference>
<keyword evidence="3" id="KW-1185">Reference proteome</keyword>
<dbReference type="GO" id="GO:0005789">
    <property type="term" value="C:endoplasmic reticulum membrane"/>
    <property type="evidence" value="ECO:0007669"/>
    <property type="project" value="EnsemblFungi"/>
</dbReference>
<dbReference type="AlphaFoldDB" id="A0A1C7NRJ0"/>
<feature type="transmembrane region" description="Helical" evidence="1">
    <location>
        <begin position="182"/>
        <end position="201"/>
    </location>
</feature>
<dbReference type="Proteomes" id="UP000093000">
    <property type="component" value="Unassembled WGS sequence"/>
</dbReference>
<keyword evidence="1" id="KW-0472">Membrane</keyword>
<evidence type="ECO:0000313" key="3">
    <source>
        <dbReference type="Proteomes" id="UP000093000"/>
    </source>
</evidence>
<keyword evidence="2" id="KW-0808">Transferase</keyword>
<feature type="transmembrane region" description="Helical" evidence="1">
    <location>
        <begin position="149"/>
        <end position="170"/>
    </location>
</feature>
<name>A0A1C7NRJ0_9FUNG</name>
<protein>
    <submittedName>
        <fullName evidence="2">CTP-dependent diacylglycerol kinase 1</fullName>
    </submittedName>
</protein>
<dbReference type="GO" id="GO:0141035">
    <property type="term" value="F:CTP-dependent diacylglycerol kinase activity"/>
    <property type="evidence" value="ECO:0007669"/>
    <property type="project" value="EnsemblFungi"/>
</dbReference>
<keyword evidence="1" id="KW-1133">Transmembrane helix</keyword>
<feature type="transmembrane region" description="Helical" evidence="1">
    <location>
        <begin position="94"/>
        <end position="111"/>
    </location>
</feature>
<dbReference type="GO" id="GO:2001210">
    <property type="term" value="P:regulation of isopentenyl diphosphate biosynthetic process, mevalonate pathway"/>
    <property type="evidence" value="ECO:0007669"/>
    <property type="project" value="EnsemblFungi"/>
</dbReference>
<dbReference type="GO" id="GO:0004143">
    <property type="term" value="F:ATP-dependent diacylglycerol kinase activity"/>
    <property type="evidence" value="ECO:0007669"/>
    <property type="project" value="InterPro"/>
</dbReference>
<evidence type="ECO:0000313" key="2">
    <source>
        <dbReference type="EMBL" id="OBZ91731.1"/>
    </source>
</evidence>